<sequence>MKKYVFCFITLVLCLTPVFSQETDSLEPYNEPFVEEKVIGFTPSLRFSLLGLEPGFSFHFKEFEAELAMPVTATMSNDKFGAGFTISAGFNSNPFTKGVQHGIGAGFSFFPKSYVNASIVKDIAGKIINDGNGGDLDASAWALCLYYKIAYRFDVGIGAFARFNLPLFFHLEGSTIGDTGYSTVTLFNPVGLMTNLGVGLCGTSVGIQFTF</sequence>
<evidence type="ECO:0000313" key="3">
    <source>
        <dbReference type="Proteomes" id="UP000823638"/>
    </source>
</evidence>
<dbReference type="AlphaFoldDB" id="A0A9D9HQB0"/>
<evidence type="ECO:0000313" key="2">
    <source>
        <dbReference type="EMBL" id="MBO8458196.1"/>
    </source>
</evidence>
<comment type="caution">
    <text evidence="2">The sequence shown here is derived from an EMBL/GenBank/DDBJ whole genome shotgun (WGS) entry which is preliminary data.</text>
</comment>
<feature type="chain" id="PRO_5039287242" description="Outer membrane protein beta-barrel domain-containing protein" evidence="1">
    <location>
        <begin position="21"/>
        <end position="211"/>
    </location>
</feature>
<proteinExistence type="predicted"/>
<dbReference type="Proteomes" id="UP000823638">
    <property type="component" value="Unassembled WGS sequence"/>
</dbReference>
<feature type="signal peptide" evidence="1">
    <location>
        <begin position="1"/>
        <end position="20"/>
    </location>
</feature>
<keyword evidence="1" id="KW-0732">Signal</keyword>
<organism evidence="2 3">
    <name type="scientific">Candidatus Gallitreponema excrementavium</name>
    <dbReference type="NCBI Taxonomy" id="2840840"/>
    <lineage>
        <taxon>Bacteria</taxon>
        <taxon>Pseudomonadati</taxon>
        <taxon>Spirochaetota</taxon>
        <taxon>Spirochaetia</taxon>
        <taxon>Spirochaetales</taxon>
        <taxon>Candidatus Gallitreponema</taxon>
    </lineage>
</organism>
<dbReference type="EMBL" id="JADIMM010000093">
    <property type="protein sequence ID" value="MBO8458196.1"/>
    <property type="molecule type" value="Genomic_DNA"/>
</dbReference>
<evidence type="ECO:0000256" key="1">
    <source>
        <dbReference type="SAM" id="SignalP"/>
    </source>
</evidence>
<reference evidence="2" key="1">
    <citation type="submission" date="2020-10" db="EMBL/GenBank/DDBJ databases">
        <authorList>
            <person name="Gilroy R."/>
        </authorList>
    </citation>
    <scope>NUCLEOTIDE SEQUENCE</scope>
    <source>
        <strain evidence="2">10532</strain>
    </source>
</reference>
<reference evidence="2" key="2">
    <citation type="journal article" date="2021" name="PeerJ">
        <title>Extensive microbial diversity within the chicken gut microbiome revealed by metagenomics and culture.</title>
        <authorList>
            <person name="Gilroy R."/>
            <person name="Ravi A."/>
            <person name="Getino M."/>
            <person name="Pursley I."/>
            <person name="Horton D.L."/>
            <person name="Alikhan N.F."/>
            <person name="Baker D."/>
            <person name="Gharbi K."/>
            <person name="Hall N."/>
            <person name="Watson M."/>
            <person name="Adriaenssens E.M."/>
            <person name="Foster-Nyarko E."/>
            <person name="Jarju S."/>
            <person name="Secka A."/>
            <person name="Antonio M."/>
            <person name="Oren A."/>
            <person name="Chaudhuri R.R."/>
            <person name="La Ragione R."/>
            <person name="Hildebrand F."/>
            <person name="Pallen M.J."/>
        </authorList>
    </citation>
    <scope>NUCLEOTIDE SEQUENCE</scope>
    <source>
        <strain evidence="2">10532</strain>
    </source>
</reference>
<accession>A0A9D9HQB0</accession>
<name>A0A9D9HQB0_9SPIR</name>
<gene>
    <name evidence="2" type="ORF">IAA81_08245</name>
</gene>
<evidence type="ECO:0008006" key="4">
    <source>
        <dbReference type="Google" id="ProtNLM"/>
    </source>
</evidence>
<protein>
    <recommendedName>
        <fullName evidence="4">Outer membrane protein beta-barrel domain-containing protein</fullName>
    </recommendedName>
</protein>